<dbReference type="RefSeq" id="WP_193951221.1">
    <property type="nucleotide sequence ID" value="NZ_JADEYS010000001.1"/>
</dbReference>
<proteinExistence type="predicted"/>
<dbReference type="Gene3D" id="3.10.450.430">
    <property type="entry name" value="Protein of unknown function DUF2787"/>
    <property type="match status" value="1"/>
</dbReference>
<evidence type="ECO:0000313" key="1">
    <source>
        <dbReference type="EMBL" id="MBE9395661.1"/>
    </source>
</evidence>
<dbReference type="Pfam" id="PF10980">
    <property type="entry name" value="DUF2787"/>
    <property type="match status" value="1"/>
</dbReference>
<keyword evidence="2" id="KW-1185">Reference proteome</keyword>
<accession>A0A8J7F9T6</accession>
<dbReference type="PANTHER" id="PTHR38978">
    <property type="entry name" value="DUF2787 DOMAIN-CONTAINING PROTEIN"/>
    <property type="match status" value="1"/>
</dbReference>
<gene>
    <name evidence="1" type="ORF">IOQ59_00115</name>
</gene>
<evidence type="ECO:0000313" key="2">
    <source>
        <dbReference type="Proteomes" id="UP000640333"/>
    </source>
</evidence>
<dbReference type="PANTHER" id="PTHR38978:SF2">
    <property type="entry name" value="DUF2787 DOMAIN-CONTAINING PROTEIN"/>
    <property type="match status" value="1"/>
</dbReference>
<comment type="caution">
    <text evidence="1">The sequence shown here is derived from an EMBL/GenBank/DDBJ whole genome shotgun (WGS) entry which is preliminary data.</text>
</comment>
<dbReference type="AlphaFoldDB" id="A0A8J7F9T6"/>
<dbReference type="Proteomes" id="UP000640333">
    <property type="component" value="Unassembled WGS sequence"/>
</dbReference>
<reference evidence="1" key="1">
    <citation type="submission" date="2020-10" db="EMBL/GenBank/DDBJ databases">
        <title>Bacterium isolated from coastal waters sediment.</title>
        <authorList>
            <person name="Chen R.-J."/>
            <person name="Lu D.-C."/>
            <person name="Zhu K.-L."/>
            <person name="Du Z.-J."/>
        </authorList>
    </citation>
    <scope>NUCLEOTIDE SEQUENCE</scope>
    <source>
        <strain evidence="1">N1Y112</strain>
    </source>
</reference>
<dbReference type="InterPro" id="IPR021248">
    <property type="entry name" value="DUF2787"/>
</dbReference>
<organism evidence="1 2">
    <name type="scientific">Pontibacterium sinense</name>
    <dbReference type="NCBI Taxonomy" id="2781979"/>
    <lineage>
        <taxon>Bacteria</taxon>
        <taxon>Pseudomonadati</taxon>
        <taxon>Pseudomonadota</taxon>
        <taxon>Gammaproteobacteria</taxon>
        <taxon>Oceanospirillales</taxon>
        <taxon>Oceanospirillaceae</taxon>
        <taxon>Pontibacterium</taxon>
    </lineage>
</organism>
<protein>
    <submittedName>
        <fullName evidence="1">DUF2787 family protein</fullName>
    </submittedName>
</protein>
<sequence>MIFSIPHDAHALPLSHACVTLLTDYLNQAVQDQNPDRSITAATFNFRDPDYAPDKGGYHPVEIRVKVQGETGTLEYITDFSYVGTGQDCELDKEVDFDFTTGCCFVRYVGRYALEDMHNFYRIWEGNFMNYIDMRVFHLDVTLETE</sequence>
<name>A0A8J7F9T6_9GAMM</name>
<dbReference type="EMBL" id="JADEYS010000001">
    <property type="protein sequence ID" value="MBE9395661.1"/>
    <property type="molecule type" value="Genomic_DNA"/>
</dbReference>